<reference evidence="2" key="2">
    <citation type="submission" date="2008-05" db="EMBL/GenBank/DDBJ databases">
        <title>Genome sequence of Clostridium botulinum Ba4 strain 657.</title>
        <authorList>
            <person name="Shrivastava S."/>
            <person name="Brown J.L."/>
            <person name="Bruce D."/>
            <person name="Detter C."/>
            <person name="Munk C."/>
            <person name="Smith L.A."/>
            <person name="Smith T.J."/>
            <person name="Sutton G."/>
            <person name="Brettin T.S."/>
        </authorList>
    </citation>
    <scope>NUCLEOTIDE SEQUENCE [LARGE SCALE GENOMIC DNA]</scope>
    <source>
        <strain evidence="2">657 / Type Ba4</strain>
    </source>
</reference>
<accession>A0A3F3A9Y8</accession>
<reference evidence="1 2" key="1">
    <citation type="journal article" date="2007" name="PLoS ONE">
        <title>Analysis of the neurotoxin complex genes in Clostridium botulinum A1-A4 and B1 strains: BoNT/A3, /Ba4 and /B1 clusters are located within plasmids.</title>
        <authorList>
            <person name="Smith T.J."/>
            <person name="Hill K.K."/>
            <person name="Foley B.T."/>
            <person name="Detter J.C."/>
            <person name="Munk A.C."/>
            <person name="Bruce D.C."/>
            <person name="Doggett N.A."/>
            <person name="Smith L.A."/>
            <person name="Marks J.D."/>
            <person name="Xie G."/>
            <person name="Brettin T.S."/>
        </authorList>
    </citation>
    <scope>NUCLEOTIDE SEQUENCE [LARGE SCALE GENOMIC DNA]</scope>
    <source>
        <strain evidence="2">657 / Type Ba4</strain>
    </source>
</reference>
<dbReference type="RefSeq" id="WP_003363031.1">
    <property type="nucleotide sequence ID" value="NC_012658.1"/>
</dbReference>
<dbReference type="KEGG" id="cbi:CLJ_B2241"/>
<evidence type="ECO:0008006" key="3">
    <source>
        <dbReference type="Google" id="ProtNLM"/>
    </source>
</evidence>
<dbReference type="AlphaFoldDB" id="A0A3F3A9Y8"/>
<evidence type="ECO:0000313" key="1">
    <source>
        <dbReference type="EMBL" id="ACQ52791.1"/>
    </source>
</evidence>
<evidence type="ECO:0000313" key="2">
    <source>
        <dbReference type="Proteomes" id="UP000002333"/>
    </source>
</evidence>
<dbReference type="EMBL" id="CP001083">
    <property type="protein sequence ID" value="ACQ52791.1"/>
    <property type="molecule type" value="Genomic_DNA"/>
</dbReference>
<dbReference type="Proteomes" id="UP000002333">
    <property type="component" value="Chromosome"/>
</dbReference>
<proteinExistence type="predicted"/>
<organism evidence="1 2">
    <name type="scientific">Clostridium botulinum (strain 657 / Type Ba4)</name>
    <dbReference type="NCBI Taxonomy" id="515621"/>
    <lineage>
        <taxon>Bacteria</taxon>
        <taxon>Bacillati</taxon>
        <taxon>Bacillota</taxon>
        <taxon>Clostridia</taxon>
        <taxon>Eubacteriales</taxon>
        <taxon>Clostridiaceae</taxon>
        <taxon>Clostridium</taxon>
    </lineage>
</organism>
<sequence length="46" mass="5343">MISNKYKYLIIKSLSSKFSIKLLCEISNISRSAYYKCTNTSKQCKD</sequence>
<gene>
    <name evidence="1" type="ordered locus">CLJ_B2241</name>
</gene>
<protein>
    <recommendedName>
        <fullName evidence="3">Transposase</fullName>
    </recommendedName>
</protein>
<name>A0A3F3A9Y8_CLOB6</name>